<dbReference type="InterPro" id="IPR007052">
    <property type="entry name" value="CS_dom"/>
</dbReference>
<keyword evidence="8" id="KW-0539">Nucleus</keyword>
<keyword evidence="10" id="KW-0175">Coiled coil</keyword>
<evidence type="ECO:0000256" key="4">
    <source>
        <dbReference type="ARBA" id="ARBA00022490"/>
    </source>
</evidence>
<feature type="region of interest" description="Disordered" evidence="11">
    <location>
        <begin position="172"/>
        <end position="196"/>
    </location>
</feature>
<dbReference type="SUPFAM" id="SSF140106">
    <property type="entry name" value="Calcyclin-binding protein-like"/>
    <property type="match status" value="1"/>
</dbReference>
<dbReference type="PANTHER" id="PTHR13164">
    <property type="entry name" value="CALICYLIN BINDING PROTEIN"/>
    <property type="match status" value="1"/>
</dbReference>
<sequence length="231" mass="26606">MDLNAQISELECDLKEVEQMLKVSERKRIKDVLTQELKKIERELSQKRQLVLQHSKKDPGESAATDSSVKGYTVKISNYGWDQSDKFVKVYITLKGVHKIQAENVEVSFTETSFILLVKDLDGKNHQMTINNLLSPIDVQESCRKVKTDMVLVMCRKKSAKKWECLTQVEKKTKEKDKPNHDQNGDPSEGLMSMLQKIYTDGDDEMKRTINKAWSESQEKRAKGGEMDMDF</sequence>
<dbReference type="InterPro" id="IPR037201">
    <property type="entry name" value="CacyBP_N"/>
</dbReference>
<dbReference type="FunFam" id="2.60.40.790:FF:000006">
    <property type="entry name" value="calcyclin-binding protein-like"/>
    <property type="match status" value="1"/>
</dbReference>
<dbReference type="GO" id="GO:0031625">
    <property type="term" value="F:ubiquitin protein ligase binding"/>
    <property type="evidence" value="ECO:0007669"/>
    <property type="project" value="InterPro"/>
</dbReference>
<dbReference type="Proteomes" id="UP000694580">
    <property type="component" value="Chromosome 4"/>
</dbReference>
<proteinExistence type="predicted"/>
<dbReference type="Pfam" id="PF09032">
    <property type="entry name" value="Siah-Interact_N"/>
    <property type="match status" value="1"/>
</dbReference>
<evidence type="ECO:0000259" key="12">
    <source>
        <dbReference type="PROSITE" id="PS51048"/>
    </source>
</evidence>
<keyword evidence="15" id="KW-1185">Reference proteome</keyword>
<organism evidence="14 15">
    <name type="scientific">Denticeps clupeoides</name>
    <name type="common">denticle herring</name>
    <dbReference type="NCBI Taxonomy" id="299321"/>
    <lineage>
        <taxon>Eukaryota</taxon>
        <taxon>Metazoa</taxon>
        <taxon>Chordata</taxon>
        <taxon>Craniata</taxon>
        <taxon>Vertebrata</taxon>
        <taxon>Euteleostomi</taxon>
        <taxon>Actinopterygii</taxon>
        <taxon>Neopterygii</taxon>
        <taxon>Teleostei</taxon>
        <taxon>Clupei</taxon>
        <taxon>Clupeiformes</taxon>
        <taxon>Denticipitoidei</taxon>
        <taxon>Denticipitidae</taxon>
        <taxon>Denticeps</taxon>
    </lineage>
</organism>
<dbReference type="PROSITE" id="PS51048">
    <property type="entry name" value="SGS"/>
    <property type="match status" value="1"/>
</dbReference>
<keyword evidence="7" id="KW-0007">Acetylation</keyword>
<reference evidence="14 15" key="1">
    <citation type="submission" date="2020-06" db="EMBL/GenBank/DDBJ databases">
        <authorList>
            <consortium name="Wellcome Sanger Institute Data Sharing"/>
        </authorList>
    </citation>
    <scope>NUCLEOTIDE SEQUENCE [LARGE SCALE GENOMIC DNA]</scope>
</reference>
<dbReference type="GO" id="GO:0005634">
    <property type="term" value="C:nucleus"/>
    <property type="evidence" value="ECO:0007669"/>
    <property type="project" value="UniProtKB-SubCell"/>
</dbReference>
<feature type="coiled-coil region" evidence="10">
    <location>
        <begin position="7"/>
        <end position="57"/>
    </location>
</feature>
<protein>
    <recommendedName>
        <fullName evidence="3">Calcyclin-binding protein</fullName>
    </recommendedName>
</protein>
<evidence type="ECO:0000256" key="9">
    <source>
        <dbReference type="ARBA" id="ARBA00025145"/>
    </source>
</evidence>
<comment type="function">
    <text evidence="9">May be involved in calcium-dependent ubiquitination and subsequent proteasomal degradation of target proteins. Probably serves as a molecular bridge in ubiquitin E3 complexes. Participates in the ubiquitin-mediated degradation of beta-catenin (CTNNB1).</text>
</comment>
<evidence type="ECO:0000256" key="1">
    <source>
        <dbReference type="ARBA" id="ARBA00004123"/>
    </source>
</evidence>
<feature type="compositionally biased region" description="Basic and acidic residues" evidence="11">
    <location>
        <begin position="217"/>
        <end position="231"/>
    </location>
</feature>
<dbReference type="InterPro" id="IPR008978">
    <property type="entry name" value="HSP20-like_chaperone"/>
</dbReference>
<dbReference type="GO" id="GO:0015631">
    <property type="term" value="F:tubulin binding"/>
    <property type="evidence" value="ECO:0007669"/>
    <property type="project" value="InterPro"/>
</dbReference>
<keyword evidence="4" id="KW-0963">Cytoplasm</keyword>
<dbReference type="GO" id="GO:0044548">
    <property type="term" value="F:S100 protein binding"/>
    <property type="evidence" value="ECO:0007669"/>
    <property type="project" value="InterPro"/>
</dbReference>
<evidence type="ECO:0000313" key="15">
    <source>
        <dbReference type="Proteomes" id="UP000694580"/>
    </source>
</evidence>
<evidence type="ECO:0000256" key="7">
    <source>
        <dbReference type="ARBA" id="ARBA00022990"/>
    </source>
</evidence>
<dbReference type="PANTHER" id="PTHR13164:SF3">
    <property type="entry name" value="CALCYCLIN-BINDING PROTEIN"/>
    <property type="match status" value="1"/>
</dbReference>
<evidence type="ECO:0000259" key="13">
    <source>
        <dbReference type="PROSITE" id="PS51203"/>
    </source>
</evidence>
<evidence type="ECO:0000256" key="6">
    <source>
        <dbReference type="ARBA" id="ARBA00022786"/>
    </source>
</evidence>
<dbReference type="InterPro" id="IPR007699">
    <property type="entry name" value="SGS_dom"/>
</dbReference>
<dbReference type="Pfam" id="PF04969">
    <property type="entry name" value="CS"/>
    <property type="match status" value="1"/>
</dbReference>
<dbReference type="Gene3D" id="2.60.40.790">
    <property type="match status" value="1"/>
</dbReference>
<evidence type="ECO:0000313" key="14">
    <source>
        <dbReference type="Ensembl" id="ENSDCDP00010003597.1"/>
    </source>
</evidence>
<dbReference type="AlphaFoldDB" id="A0AAY4A3I7"/>
<evidence type="ECO:0000256" key="11">
    <source>
        <dbReference type="SAM" id="MobiDB-lite"/>
    </source>
</evidence>
<dbReference type="CDD" id="cd06468">
    <property type="entry name" value="p23_CacyBP"/>
    <property type="match status" value="1"/>
</dbReference>
<evidence type="ECO:0000256" key="10">
    <source>
        <dbReference type="SAM" id="Coils"/>
    </source>
</evidence>
<accession>A0AAY4A3I7</accession>
<evidence type="ECO:0000256" key="5">
    <source>
        <dbReference type="ARBA" id="ARBA00022553"/>
    </source>
</evidence>
<keyword evidence="6" id="KW-0833">Ubl conjugation pathway</keyword>
<reference evidence="14" key="2">
    <citation type="submission" date="2025-08" db="UniProtKB">
        <authorList>
            <consortium name="Ensembl"/>
        </authorList>
    </citation>
    <scope>IDENTIFICATION</scope>
</reference>
<feature type="region of interest" description="Disordered" evidence="11">
    <location>
        <begin position="212"/>
        <end position="231"/>
    </location>
</feature>
<dbReference type="Ensembl" id="ENSDCDT00010003734.1">
    <property type="protein sequence ID" value="ENSDCDP00010003597.1"/>
    <property type="gene ID" value="ENSDCDG00010001636.1"/>
</dbReference>
<dbReference type="InterPro" id="IPR037893">
    <property type="entry name" value="CS_CacyBP"/>
</dbReference>
<keyword evidence="5" id="KW-0597">Phosphoprotein</keyword>
<gene>
    <name evidence="14" type="primary">CACYBP</name>
</gene>
<dbReference type="PROSITE" id="PS51203">
    <property type="entry name" value="CS"/>
    <property type="match status" value="1"/>
</dbReference>
<evidence type="ECO:0000256" key="3">
    <source>
        <dbReference type="ARBA" id="ARBA00015702"/>
    </source>
</evidence>
<feature type="domain" description="CS" evidence="13">
    <location>
        <begin position="74"/>
        <end position="167"/>
    </location>
</feature>
<dbReference type="GO" id="GO:0007507">
    <property type="term" value="P:heart development"/>
    <property type="evidence" value="ECO:0007669"/>
    <property type="project" value="TreeGrafter"/>
</dbReference>
<feature type="domain" description="SGS" evidence="12">
    <location>
        <begin position="152"/>
        <end position="231"/>
    </location>
</feature>
<dbReference type="GeneID" id="114788874"/>
<name>A0AAY4A3I7_9TELE</name>
<evidence type="ECO:0000256" key="2">
    <source>
        <dbReference type="ARBA" id="ARBA00004496"/>
    </source>
</evidence>
<feature type="compositionally biased region" description="Basic and acidic residues" evidence="11">
    <location>
        <begin position="172"/>
        <end position="184"/>
    </location>
</feature>
<dbReference type="InterPro" id="IPR052289">
    <property type="entry name" value="Calcyclin-binding_UBL-bridge"/>
</dbReference>
<dbReference type="GO" id="GO:0005737">
    <property type="term" value="C:cytoplasm"/>
    <property type="evidence" value="ECO:0007669"/>
    <property type="project" value="UniProtKB-SubCell"/>
</dbReference>
<dbReference type="RefSeq" id="XP_028833639.1">
    <property type="nucleotide sequence ID" value="XM_028977806.1"/>
</dbReference>
<dbReference type="Pfam" id="PF05002">
    <property type="entry name" value="SGS"/>
    <property type="match status" value="1"/>
</dbReference>
<comment type="subcellular location">
    <subcellularLocation>
        <location evidence="2">Cytoplasm</location>
    </subcellularLocation>
    <subcellularLocation>
        <location evidence="1">Nucleus</location>
    </subcellularLocation>
</comment>
<dbReference type="SUPFAM" id="SSF49764">
    <property type="entry name" value="HSP20-like chaperones"/>
    <property type="match status" value="1"/>
</dbReference>
<reference evidence="14" key="3">
    <citation type="submission" date="2025-09" db="UniProtKB">
        <authorList>
            <consortium name="Ensembl"/>
        </authorList>
    </citation>
    <scope>IDENTIFICATION</scope>
</reference>
<dbReference type="GeneTree" id="ENSGT00390000016470"/>
<dbReference type="InterPro" id="IPR015120">
    <property type="entry name" value="Siah-Interact_N"/>
</dbReference>
<evidence type="ECO:0000256" key="8">
    <source>
        <dbReference type="ARBA" id="ARBA00023242"/>
    </source>
</evidence>
<dbReference type="Gene3D" id="4.10.860.10">
    <property type="entry name" value="UVR domain"/>
    <property type="match status" value="1"/>
</dbReference>